<comment type="caution">
    <text evidence="5">The sequence shown here is derived from an EMBL/GenBank/DDBJ whole genome shotgun (WGS) entry which is preliminary data.</text>
</comment>
<gene>
    <name evidence="5" type="ORF">HLH21_10150</name>
</gene>
<dbReference type="Pfam" id="PF00766">
    <property type="entry name" value="ETF_alpha"/>
    <property type="match status" value="1"/>
</dbReference>
<evidence type="ECO:0000256" key="1">
    <source>
        <dbReference type="ARBA" id="ARBA00005817"/>
    </source>
</evidence>
<dbReference type="PANTHER" id="PTHR43153:SF1">
    <property type="entry name" value="ELECTRON TRANSFER FLAVOPROTEIN SUBUNIT ALPHA, MITOCHONDRIAL"/>
    <property type="match status" value="1"/>
</dbReference>
<dbReference type="RefSeq" id="WP_182943641.1">
    <property type="nucleotide sequence ID" value="NZ_JABEQH010000012.1"/>
</dbReference>
<evidence type="ECO:0000256" key="3">
    <source>
        <dbReference type="SAM" id="MobiDB-lite"/>
    </source>
</evidence>
<protein>
    <submittedName>
        <fullName evidence="5">Electron transfer flavoprotein subunit alpha/FixB family protein</fullName>
    </submittedName>
</protein>
<dbReference type="InterPro" id="IPR001308">
    <property type="entry name" value="ETF_a/FixB"/>
</dbReference>
<dbReference type="InterPro" id="IPR014729">
    <property type="entry name" value="Rossmann-like_a/b/a_fold"/>
</dbReference>
<sequence length="403" mass="40620">MTGRPRRDPRAERAARQVGAGARPRFDLAQPPGGAGIGSSGRLRRDPRAEHARLLVPGGDRPRLARGGGAGIGAARAAAPAPAVRVVRVDDPACLVVAVPDLPDGRLDRLDRQVLGAARVLADAASGAVVLLGGAGMPDLGDAGPAGADRLALVDLAADDPDARAAIVCAALAALSPRHVLFPDSDDGADLARRVAARTGRGLMTGVEVLTARQAIRPCRAGRCEQVSAPPALLTLAADRVAPYAGAVREARPLAVDPPPAPPMAGRIRASAPRAADPATMTLAEAPFVVAAGNGVTDFALFRSVVAGLHATPGASRVVCDAGSMPRAAQVGASGTVLDAVCYLAFGIAGAPQHLQGLGRVEHVVAVNTDLHAAMVARAGLSVIADAQRVMPAIRDALAAEGG</sequence>
<dbReference type="Gene3D" id="3.40.50.620">
    <property type="entry name" value="HUPs"/>
    <property type="match status" value="1"/>
</dbReference>
<name>A0A7W4J7W6_9PROT</name>
<feature type="domain" description="Electron transfer flavoprotein alpha/beta-subunit N-terminal" evidence="4">
    <location>
        <begin position="96"/>
        <end position="258"/>
    </location>
</feature>
<dbReference type="Pfam" id="PF01012">
    <property type="entry name" value="ETF"/>
    <property type="match status" value="1"/>
</dbReference>
<dbReference type="GO" id="GO:0009055">
    <property type="term" value="F:electron transfer activity"/>
    <property type="evidence" value="ECO:0007669"/>
    <property type="project" value="InterPro"/>
</dbReference>
<dbReference type="SMART" id="SM00893">
    <property type="entry name" value="ETF"/>
    <property type="match status" value="1"/>
</dbReference>
<dbReference type="SUPFAM" id="SSF52467">
    <property type="entry name" value="DHS-like NAD/FAD-binding domain"/>
    <property type="match status" value="1"/>
</dbReference>
<dbReference type="SUPFAM" id="SSF52402">
    <property type="entry name" value="Adenine nucleotide alpha hydrolases-like"/>
    <property type="match status" value="1"/>
</dbReference>
<dbReference type="Proteomes" id="UP000561066">
    <property type="component" value="Unassembled WGS sequence"/>
</dbReference>
<feature type="compositionally biased region" description="Basic and acidic residues" evidence="3">
    <location>
        <begin position="1"/>
        <end position="15"/>
    </location>
</feature>
<evidence type="ECO:0000259" key="4">
    <source>
        <dbReference type="SMART" id="SM00893"/>
    </source>
</evidence>
<dbReference type="InterPro" id="IPR014731">
    <property type="entry name" value="ETF_asu_C"/>
</dbReference>
<proteinExistence type="inferred from homology"/>
<dbReference type="GO" id="GO:0050660">
    <property type="term" value="F:flavin adenine dinucleotide binding"/>
    <property type="evidence" value="ECO:0007669"/>
    <property type="project" value="InterPro"/>
</dbReference>
<keyword evidence="6" id="KW-1185">Reference proteome</keyword>
<feature type="region of interest" description="Disordered" evidence="3">
    <location>
        <begin position="1"/>
        <end position="47"/>
    </location>
</feature>
<dbReference type="Gene3D" id="3.40.50.1220">
    <property type="entry name" value="TPP-binding domain"/>
    <property type="match status" value="1"/>
</dbReference>
<evidence type="ECO:0000313" key="5">
    <source>
        <dbReference type="EMBL" id="MBB2176289.1"/>
    </source>
</evidence>
<dbReference type="AlphaFoldDB" id="A0A7W4J7W6"/>
<dbReference type="PANTHER" id="PTHR43153">
    <property type="entry name" value="ELECTRON TRANSFER FLAVOPROTEIN ALPHA"/>
    <property type="match status" value="1"/>
</dbReference>
<keyword evidence="2" id="KW-0249">Electron transport</keyword>
<organism evidence="5 6">
    <name type="scientific">Gluconacetobacter johannae</name>
    <dbReference type="NCBI Taxonomy" id="112140"/>
    <lineage>
        <taxon>Bacteria</taxon>
        <taxon>Pseudomonadati</taxon>
        <taxon>Pseudomonadota</taxon>
        <taxon>Alphaproteobacteria</taxon>
        <taxon>Acetobacterales</taxon>
        <taxon>Acetobacteraceae</taxon>
        <taxon>Gluconacetobacter</taxon>
    </lineage>
</organism>
<evidence type="ECO:0000313" key="6">
    <source>
        <dbReference type="Proteomes" id="UP000561066"/>
    </source>
</evidence>
<accession>A0A7W4J7W6</accession>
<dbReference type="InterPro" id="IPR014730">
    <property type="entry name" value="ETF_a/b_N"/>
</dbReference>
<evidence type="ECO:0000256" key="2">
    <source>
        <dbReference type="ARBA" id="ARBA00022982"/>
    </source>
</evidence>
<dbReference type="InterPro" id="IPR029035">
    <property type="entry name" value="DHS-like_NAD/FAD-binding_dom"/>
</dbReference>
<dbReference type="EMBL" id="JABEQH010000012">
    <property type="protein sequence ID" value="MBB2176289.1"/>
    <property type="molecule type" value="Genomic_DNA"/>
</dbReference>
<dbReference type="GO" id="GO:0033539">
    <property type="term" value="P:fatty acid beta-oxidation using acyl-CoA dehydrogenase"/>
    <property type="evidence" value="ECO:0007669"/>
    <property type="project" value="TreeGrafter"/>
</dbReference>
<keyword evidence="2" id="KW-0813">Transport</keyword>
<reference evidence="5 6" key="1">
    <citation type="submission" date="2020-04" db="EMBL/GenBank/DDBJ databases">
        <title>Description of novel Gluconacetobacter.</title>
        <authorList>
            <person name="Sombolestani A."/>
        </authorList>
    </citation>
    <scope>NUCLEOTIDE SEQUENCE [LARGE SCALE GENOMIC DNA]</scope>
    <source>
        <strain evidence="5 6">LMG 21312</strain>
    </source>
</reference>
<comment type="similarity">
    <text evidence="1">Belongs to the ETF alpha-subunit/FixB family.</text>
</comment>